<sequence>MNVKRAAEVVLGIIFLGAGINGLIVWFGVQPLLPTSPKAEQFLGTGYFLALEKGTEMICGLLLLTRHFVPLALLVLAPIVINIIAFHIFIDADLLVLALIVLTLEVLLLWNYRAHYEGLLKK</sequence>
<comment type="caution">
    <text evidence="2">The sequence shown here is derived from an EMBL/GenBank/DDBJ whole genome shotgun (WGS) entry which is preliminary data.</text>
</comment>
<keyword evidence="3" id="KW-1185">Reference proteome</keyword>
<evidence type="ECO:0008006" key="4">
    <source>
        <dbReference type="Google" id="ProtNLM"/>
    </source>
</evidence>
<feature type="transmembrane region" description="Helical" evidence="1">
    <location>
        <begin position="71"/>
        <end position="89"/>
    </location>
</feature>
<feature type="transmembrane region" description="Helical" evidence="1">
    <location>
        <begin position="95"/>
        <end position="112"/>
    </location>
</feature>
<gene>
    <name evidence="2" type="ORF">ACFPXP_12470</name>
</gene>
<feature type="transmembrane region" description="Helical" evidence="1">
    <location>
        <begin position="9"/>
        <end position="29"/>
    </location>
</feature>
<accession>A0ABW1IQA4</accession>
<keyword evidence="1" id="KW-0472">Membrane</keyword>
<organism evidence="2 3">
    <name type="scientific">Marinicrinis lubricantis</name>
    <dbReference type="NCBI Taxonomy" id="2086470"/>
    <lineage>
        <taxon>Bacteria</taxon>
        <taxon>Bacillati</taxon>
        <taxon>Bacillota</taxon>
        <taxon>Bacilli</taxon>
        <taxon>Bacillales</taxon>
        <taxon>Paenibacillaceae</taxon>
    </lineage>
</organism>
<evidence type="ECO:0000313" key="3">
    <source>
        <dbReference type="Proteomes" id="UP001596250"/>
    </source>
</evidence>
<feature type="transmembrane region" description="Helical" evidence="1">
    <location>
        <begin position="41"/>
        <end position="64"/>
    </location>
</feature>
<dbReference type="Proteomes" id="UP001596250">
    <property type="component" value="Unassembled WGS sequence"/>
</dbReference>
<reference evidence="3" key="1">
    <citation type="journal article" date="2019" name="Int. J. Syst. Evol. Microbiol.">
        <title>The Global Catalogue of Microorganisms (GCM) 10K type strain sequencing project: providing services to taxonomists for standard genome sequencing and annotation.</title>
        <authorList>
            <consortium name="The Broad Institute Genomics Platform"/>
            <consortium name="The Broad Institute Genome Sequencing Center for Infectious Disease"/>
            <person name="Wu L."/>
            <person name="Ma J."/>
        </authorList>
    </citation>
    <scope>NUCLEOTIDE SEQUENCE [LARGE SCALE GENOMIC DNA]</scope>
    <source>
        <strain evidence="3">CCM 8749</strain>
    </source>
</reference>
<name>A0ABW1IQA4_9BACL</name>
<evidence type="ECO:0000256" key="1">
    <source>
        <dbReference type="SAM" id="Phobius"/>
    </source>
</evidence>
<protein>
    <recommendedName>
        <fullName evidence="4">DoxX family protein</fullName>
    </recommendedName>
</protein>
<dbReference type="RefSeq" id="WP_379894564.1">
    <property type="nucleotide sequence ID" value="NZ_CBCSCT010000049.1"/>
</dbReference>
<proteinExistence type="predicted"/>
<evidence type="ECO:0000313" key="2">
    <source>
        <dbReference type="EMBL" id="MFC5987221.1"/>
    </source>
</evidence>
<keyword evidence="1" id="KW-0812">Transmembrane</keyword>
<keyword evidence="1" id="KW-1133">Transmembrane helix</keyword>
<dbReference type="EMBL" id="JBHSQV010000155">
    <property type="protein sequence ID" value="MFC5987221.1"/>
    <property type="molecule type" value="Genomic_DNA"/>
</dbReference>